<evidence type="ECO:0000313" key="4">
    <source>
        <dbReference type="Proteomes" id="UP000076407"/>
    </source>
</evidence>
<dbReference type="InterPro" id="IPR025476">
    <property type="entry name" value="Helitron_helicase-like"/>
</dbReference>
<keyword evidence="4" id="KW-1185">Reference proteome</keyword>
<dbReference type="Proteomes" id="UP000076407">
    <property type="component" value="Unassembled WGS sequence"/>
</dbReference>
<name>A0A182XQ02_ANOQN</name>
<dbReference type="EnsemblMetazoa" id="AQUA011954-RA">
    <property type="protein sequence ID" value="AQUA011954-PA"/>
    <property type="gene ID" value="AQUA011954"/>
</dbReference>
<proteinExistence type="predicted"/>
<feature type="domain" description="Helitron helicase-like" evidence="2">
    <location>
        <begin position="66"/>
        <end position="250"/>
    </location>
</feature>
<accession>A0A182XQ02</accession>
<protein>
    <submittedName>
        <fullName evidence="3">Helitron_like_N domain-containing protein</fullName>
    </submittedName>
</protein>
<sequence length="250" mass="28612">MSSYTFTPGVDQRRYNRPTVDERMRRDRAQRHTRTGSRNDDEPADGEGQMAVGENTRSRQITPREYAAYRMCTRAGQTSLIHRAGRLIEEQWLKFQRKHQAQLLADAYAGIMDFAGPIVNPLPEDPHEHDRTLGQVGTRIILTPSFHGDERSMRAQYQDSMTIARAIYHCIIIRLKPDLFITVTCNPKLVELSEALIPRRHAADRPDLTARVFRLKLKSILDDLSAGVLGLEIVCIHVIEYHKRGLPHAH</sequence>
<evidence type="ECO:0000313" key="3">
    <source>
        <dbReference type="EnsemblMetazoa" id="AQUA011954-PA"/>
    </source>
</evidence>
<dbReference type="AlphaFoldDB" id="A0A182XQ02"/>
<organism evidence="3 4">
    <name type="scientific">Anopheles quadriannulatus</name>
    <name type="common">Mosquito</name>
    <dbReference type="NCBI Taxonomy" id="34691"/>
    <lineage>
        <taxon>Eukaryota</taxon>
        <taxon>Metazoa</taxon>
        <taxon>Ecdysozoa</taxon>
        <taxon>Arthropoda</taxon>
        <taxon>Hexapoda</taxon>
        <taxon>Insecta</taxon>
        <taxon>Pterygota</taxon>
        <taxon>Neoptera</taxon>
        <taxon>Endopterygota</taxon>
        <taxon>Diptera</taxon>
        <taxon>Nematocera</taxon>
        <taxon>Culicoidea</taxon>
        <taxon>Culicidae</taxon>
        <taxon>Anophelinae</taxon>
        <taxon>Anopheles</taxon>
    </lineage>
</organism>
<feature type="compositionally biased region" description="Basic and acidic residues" evidence="1">
    <location>
        <begin position="11"/>
        <end position="27"/>
    </location>
</feature>
<dbReference type="PANTHER" id="PTHR45786:SF74">
    <property type="entry name" value="ATP-DEPENDENT DNA HELICASE"/>
    <property type="match status" value="1"/>
</dbReference>
<reference evidence="3" key="1">
    <citation type="submission" date="2020-05" db="UniProtKB">
        <authorList>
            <consortium name="EnsemblMetazoa"/>
        </authorList>
    </citation>
    <scope>IDENTIFICATION</scope>
    <source>
        <strain evidence="3">SANGQUA</strain>
    </source>
</reference>
<evidence type="ECO:0000256" key="1">
    <source>
        <dbReference type="SAM" id="MobiDB-lite"/>
    </source>
</evidence>
<dbReference type="Pfam" id="PF14214">
    <property type="entry name" value="Helitron_like_N"/>
    <property type="match status" value="1"/>
</dbReference>
<dbReference type="STRING" id="34691.A0A182XQ02"/>
<dbReference type="PANTHER" id="PTHR45786">
    <property type="entry name" value="DNA BINDING PROTEIN-LIKE"/>
    <property type="match status" value="1"/>
</dbReference>
<feature type="region of interest" description="Disordered" evidence="1">
    <location>
        <begin position="1"/>
        <end position="59"/>
    </location>
</feature>
<evidence type="ECO:0000259" key="2">
    <source>
        <dbReference type="Pfam" id="PF14214"/>
    </source>
</evidence>
<dbReference type="VEuPathDB" id="VectorBase:AQUA011954"/>